<reference evidence="1" key="1">
    <citation type="submission" date="2021-10" db="EMBL/GenBank/DDBJ databases">
        <authorList>
            <person name="Lavering E.D."/>
            <person name="James R."/>
            <person name="Fairholm J.D."/>
            <person name="Ogilvie B.H."/>
            <person name="Thurgood T.L."/>
            <person name="Robison R.A."/>
            <person name="Grose J.H."/>
        </authorList>
    </citation>
    <scope>NUCLEOTIDE SEQUENCE</scope>
</reference>
<evidence type="ECO:0000313" key="2">
    <source>
        <dbReference type="Proteomes" id="UP000827544"/>
    </source>
</evidence>
<name>A0AAE8YYC9_9CAUD</name>
<sequence length="69" mass="8015">MGRLSNMKRKPFRLDKMCDKCFKPFDITKEKHAVIPIMDDVGAIRSIKGHIECMVELSEELNEIYGDDK</sequence>
<keyword evidence="2" id="KW-1185">Reference proteome</keyword>
<evidence type="ECO:0000313" key="1">
    <source>
        <dbReference type="EMBL" id="UGO51117.1"/>
    </source>
</evidence>
<organism evidence="1 2">
    <name type="scientific">Bacillus phage vB_BanS_Nate</name>
    <dbReference type="NCBI Taxonomy" id="2894788"/>
    <lineage>
        <taxon>Viruses</taxon>
        <taxon>Duplodnaviria</taxon>
        <taxon>Heunggongvirae</taxon>
        <taxon>Uroviricota</taxon>
        <taxon>Caudoviricetes</taxon>
        <taxon>Joanripponvirinae</taxon>
        <taxon>Natevirus</taxon>
        <taxon>Natevirus nate</taxon>
    </lineage>
</organism>
<proteinExistence type="predicted"/>
<gene>
    <name evidence="1" type="ORF">NATE_283</name>
</gene>
<dbReference type="EMBL" id="OK499992">
    <property type="protein sequence ID" value="UGO51117.1"/>
    <property type="molecule type" value="Genomic_DNA"/>
</dbReference>
<accession>A0AAE8YYC9</accession>
<protein>
    <submittedName>
        <fullName evidence="1">Uncharacterized protein</fullName>
    </submittedName>
</protein>
<dbReference type="Proteomes" id="UP000827544">
    <property type="component" value="Segment"/>
</dbReference>